<reference evidence="3" key="1">
    <citation type="journal article" date="2014" name="Int. J. Syst. Evol. Microbiol.">
        <title>Complete genome sequence of Corynebacterium casei LMG S-19264T (=DSM 44701T), isolated from a smear-ripened cheese.</title>
        <authorList>
            <consortium name="US DOE Joint Genome Institute (JGI-PGF)"/>
            <person name="Walter F."/>
            <person name="Albersmeier A."/>
            <person name="Kalinowski J."/>
            <person name="Ruckert C."/>
        </authorList>
    </citation>
    <scope>NUCLEOTIDE SEQUENCE</scope>
    <source>
        <strain evidence="3">JCM 13064</strain>
    </source>
</reference>
<protein>
    <submittedName>
        <fullName evidence="3">Acyltransferase</fullName>
    </submittedName>
</protein>
<gene>
    <name evidence="3" type="ORF">GCM10007964_52810</name>
</gene>
<proteinExistence type="predicted"/>
<feature type="transmembrane region" description="Helical" evidence="1">
    <location>
        <begin position="223"/>
        <end position="242"/>
    </location>
</feature>
<dbReference type="EMBL" id="BMNT01000031">
    <property type="protein sequence ID" value="GGL04144.1"/>
    <property type="molecule type" value="Genomic_DNA"/>
</dbReference>
<reference evidence="3" key="2">
    <citation type="submission" date="2020-09" db="EMBL/GenBank/DDBJ databases">
        <authorList>
            <person name="Sun Q."/>
            <person name="Ohkuma M."/>
        </authorList>
    </citation>
    <scope>NUCLEOTIDE SEQUENCE</scope>
    <source>
        <strain evidence="3">JCM 13064</strain>
    </source>
</reference>
<feature type="transmembrane region" description="Helical" evidence="1">
    <location>
        <begin position="94"/>
        <end position="117"/>
    </location>
</feature>
<sequence>MLASAPQIAELPVVRAARQRLRVLDLLRFCAAFAVVLFHYGQTRAWGSPNAFPTLSSVTMFGVYGVRLFFMISGFVILMSAWGRGAGDFAASRIARLYPAYWASVLLLGGLAVAGLITDHRPTLSELLANLTMLQHGLRVRDLSIVYWTLWQELVFYALVSVFAAIGITYRRCLAFLGGWLMLLAIAERVNADLLQAFLVPFSAPFFIAGMALYLVHRFGGSLFPWLFVAAGWAIALVQVLGENPPALARFGQALGSALVVGVISFIFLVMILVALGTFDGLDWRWLTTLGALTYPLYLFHHHVGFVLIERLHTPLGNWVTLPVVIVAALAVSYAVYRLVEVPLQPRLRSALSRSLRADETGAEQAA</sequence>
<feature type="transmembrane region" description="Helical" evidence="1">
    <location>
        <begin position="320"/>
        <end position="340"/>
    </location>
</feature>
<accession>A0A917RF94</accession>
<dbReference type="Pfam" id="PF01757">
    <property type="entry name" value="Acyl_transf_3"/>
    <property type="match status" value="1"/>
</dbReference>
<dbReference type="GO" id="GO:0009103">
    <property type="term" value="P:lipopolysaccharide biosynthetic process"/>
    <property type="evidence" value="ECO:0007669"/>
    <property type="project" value="TreeGrafter"/>
</dbReference>
<keyword evidence="1" id="KW-1133">Transmembrane helix</keyword>
<dbReference type="InterPro" id="IPR002656">
    <property type="entry name" value="Acyl_transf_3_dom"/>
</dbReference>
<dbReference type="AlphaFoldDB" id="A0A917RF94"/>
<evidence type="ECO:0000259" key="2">
    <source>
        <dbReference type="Pfam" id="PF01757"/>
    </source>
</evidence>
<evidence type="ECO:0000313" key="4">
    <source>
        <dbReference type="Proteomes" id="UP000645217"/>
    </source>
</evidence>
<dbReference type="PANTHER" id="PTHR23028:SF53">
    <property type="entry name" value="ACYL_TRANSF_3 DOMAIN-CONTAINING PROTEIN"/>
    <property type="match status" value="1"/>
</dbReference>
<keyword evidence="3" id="KW-0012">Acyltransferase</keyword>
<feature type="transmembrane region" description="Helical" evidence="1">
    <location>
        <begin position="173"/>
        <end position="192"/>
    </location>
</feature>
<feature type="transmembrane region" description="Helical" evidence="1">
    <location>
        <begin position="21"/>
        <end position="41"/>
    </location>
</feature>
<name>A0A917RF94_9ACTN</name>
<feature type="transmembrane region" description="Helical" evidence="1">
    <location>
        <begin position="61"/>
        <end position="82"/>
    </location>
</feature>
<keyword evidence="1" id="KW-0812">Transmembrane</keyword>
<feature type="transmembrane region" description="Helical" evidence="1">
    <location>
        <begin position="284"/>
        <end position="300"/>
    </location>
</feature>
<keyword evidence="1" id="KW-0472">Membrane</keyword>
<feature type="transmembrane region" description="Helical" evidence="1">
    <location>
        <begin position="145"/>
        <end position="166"/>
    </location>
</feature>
<feature type="domain" description="Acyltransferase 3" evidence="2">
    <location>
        <begin position="24"/>
        <end position="338"/>
    </location>
</feature>
<dbReference type="GO" id="GO:0016747">
    <property type="term" value="F:acyltransferase activity, transferring groups other than amino-acyl groups"/>
    <property type="evidence" value="ECO:0007669"/>
    <property type="project" value="InterPro"/>
</dbReference>
<evidence type="ECO:0000256" key="1">
    <source>
        <dbReference type="SAM" id="Phobius"/>
    </source>
</evidence>
<dbReference type="InterPro" id="IPR050879">
    <property type="entry name" value="Acyltransferase_3"/>
</dbReference>
<dbReference type="GO" id="GO:0016020">
    <property type="term" value="C:membrane"/>
    <property type="evidence" value="ECO:0007669"/>
    <property type="project" value="TreeGrafter"/>
</dbReference>
<comment type="caution">
    <text evidence="3">The sequence shown here is derived from an EMBL/GenBank/DDBJ whole genome shotgun (WGS) entry which is preliminary data.</text>
</comment>
<dbReference type="Proteomes" id="UP000645217">
    <property type="component" value="Unassembled WGS sequence"/>
</dbReference>
<organism evidence="3 4">
    <name type="scientific">Sphaerisporangium melleum</name>
    <dbReference type="NCBI Taxonomy" id="321316"/>
    <lineage>
        <taxon>Bacteria</taxon>
        <taxon>Bacillati</taxon>
        <taxon>Actinomycetota</taxon>
        <taxon>Actinomycetes</taxon>
        <taxon>Streptosporangiales</taxon>
        <taxon>Streptosporangiaceae</taxon>
        <taxon>Sphaerisporangium</taxon>
    </lineage>
</organism>
<evidence type="ECO:0000313" key="3">
    <source>
        <dbReference type="EMBL" id="GGL04144.1"/>
    </source>
</evidence>
<feature type="transmembrane region" description="Helical" evidence="1">
    <location>
        <begin position="254"/>
        <end position="277"/>
    </location>
</feature>
<dbReference type="PANTHER" id="PTHR23028">
    <property type="entry name" value="ACETYLTRANSFERASE"/>
    <property type="match status" value="1"/>
</dbReference>
<dbReference type="RefSeq" id="WP_189165726.1">
    <property type="nucleotide sequence ID" value="NZ_BMNT01000031.1"/>
</dbReference>
<keyword evidence="4" id="KW-1185">Reference proteome</keyword>
<keyword evidence="3" id="KW-0808">Transferase</keyword>
<feature type="transmembrane region" description="Helical" evidence="1">
    <location>
        <begin position="198"/>
        <end position="216"/>
    </location>
</feature>